<evidence type="ECO:0000313" key="2">
    <source>
        <dbReference type="Proteomes" id="UP000467124"/>
    </source>
</evidence>
<sequence>MEPTEYTEMEFTNLAGVGPCFSLRSEPGPDGEGWIHELPLQALADRMELFGLTEPEETLDVLTELAREPEAADEIYESLHEAYGEVVRMEAYALYAGGGLNRQTTGAQTVLAVGLVSEDRRRRLEDVRREVLDRLGLGAGAVRAAMSEEPEEEPFALRPSPEVRERICEIVRRHSKEIEDYRMMTAMSFVGPSPESGGPESE</sequence>
<accession>A0A7K2IUC9</accession>
<proteinExistence type="predicted"/>
<protein>
    <submittedName>
        <fullName evidence="1">Uncharacterized protein</fullName>
    </submittedName>
</protein>
<evidence type="ECO:0000313" key="1">
    <source>
        <dbReference type="EMBL" id="MYR33570.1"/>
    </source>
</evidence>
<reference evidence="1 2" key="1">
    <citation type="journal article" date="2019" name="Nat. Commun.">
        <title>The antimicrobial potential of Streptomyces from insect microbiomes.</title>
        <authorList>
            <person name="Chevrette M.G."/>
            <person name="Carlson C.M."/>
            <person name="Ortega H.E."/>
            <person name="Thomas C."/>
            <person name="Ananiev G.E."/>
            <person name="Barns K.J."/>
            <person name="Book A.J."/>
            <person name="Cagnazzo J."/>
            <person name="Carlos C."/>
            <person name="Flanigan W."/>
            <person name="Grubbs K.J."/>
            <person name="Horn H.A."/>
            <person name="Hoffmann F.M."/>
            <person name="Klassen J.L."/>
            <person name="Knack J.J."/>
            <person name="Lewin G.R."/>
            <person name="McDonald B.R."/>
            <person name="Muller L."/>
            <person name="Melo W.G.P."/>
            <person name="Pinto-Tomas A.A."/>
            <person name="Schmitz A."/>
            <person name="Wendt-Pienkowski E."/>
            <person name="Wildman S."/>
            <person name="Zhao M."/>
            <person name="Zhang F."/>
            <person name="Bugni T.S."/>
            <person name="Andes D.R."/>
            <person name="Pupo M.T."/>
            <person name="Currie C.R."/>
        </authorList>
    </citation>
    <scope>NUCLEOTIDE SEQUENCE [LARGE SCALE GENOMIC DNA]</scope>
    <source>
        <strain evidence="1 2">SID5840</strain>
    </source>
</reference>
<dbReference type="Proteomes" id="UP000467124">
    <property type="component" value="Unassembled WGS sequence"/>
</dbReference>
<gene>
    <name evidence="1" type="ORF">GTW20_15195</name>
</gene>
<dbReference type="RefSeq" id="WP_161111218.1">
    <property type="nucleotide sequence ID" value="NZ_WWHY01000001.1"/>
</dbReference>
<organism evidence="1 2">
    <name type="scientific">Nocardiopsis alba</name>
    <dbReference type="NCBI Taxonomy" id="53437"/>
    <lineage>
        <taxon>Bacteria</taxon>
        <taxon>Bacillati</taxon>
        <taxon>Actinomycetota</taxon>
        <taxon>Actinomycetes</taxon>
        <taxon>Streptosporangiales</taxon>
        <taxon>Nocardiopsidaceae</taxon>
        <taxon>Nocardiopsis</taxon>
    </lineage>
</organism>
<dbReference type="AlphaFoldDB" id="A0A7K2IUC9"/>
<name>A0A7K2IUC9_9ACTN</name>
<dbReference type="EMBL" id="WWHY01000001">
    <property type="protein sequence ID" value="MYR33570.1"/>
    <property type="molecule type" value="Genomic_DNA"/>
</dbReference>
<comment type="caution">
    <text evidence="1">The sequence shown here is derived from an EMBL/GenBank/DDBJ whole genome shotgun (WGS) entry which is preliminary data.</text>
</comment>